<dbReference type="InterPro" id="IPR036161">
    <property type="entry name" value="RPB6/omega-like_sf"/>
</dbReference>
<accession>A0A0L6JQ01</accession>
<dbReference type="Pfam" id="PF01192">
    <property type="entry name" value="RNA_pol_Rpb6"/>
    <property type="match status" value="1"/>
</dbReference>
<dbReference type="AlphaFoldDB" id="A0A0L6JQ01"/>
<evidence type="ECO:0000313" key="12">
    <source>
        <dbReference type="Proteomes" id="UP000036923"/>
    </source>
</evidence>
<keyword evidence="6 10" id="KW-0548">Nucleotidyltransferase</keyword>
<evidence type="ECO:0000256" key="1">
    <source>
        <dbReference type="ARBA" id="ARBA00006711"/>
    </source>
</evidence>
<organism evidence="11 12">
    <name type="scientific">Pseudobacteroides cellulosolvens ATCC 35603 = DSM 2933</name>
    <dbReference type="NCBI Taxonomy" id="398512"/>
    <lineage>
        <taxon>Bacteria</taxon>
        <taxon>Bacillati</taxon>
        <taxon>Bacillota</taxon>
        <taxon>Clostridia</taxon>
        <taxon>Eubacteriales</taxon>
        <taxon>Oscillospiraceae</taxon>
        <taxon>Pseudobacteroides</taxon>
    </lineage>
</organism>
<sequence length="68" mass="7518">MIDPSMSSLLEKVDSRYTLCILAGKRARQLTDGAHKCTKCSSNKTVTIAVNEISEDKITYVRTKVGIK</sequence>
<dbReference type="PATRIC" id="fig|398512.5.peg.3284"/>
<name>A0A0L6JQ01_9FIRM</name>
<gene>
    <name evidence="10" type="primary">rpoZ</name>
    <name evidence="11" type="ORF">Bccel_3135</name>
</gene>
<keyword evidence="4 10" id="KW-0240">DNA-directed RNA polymerase</keyword>
<comment type="function">
    <text evidence="10">Promotes RNA polymerase assembly. Latches the N- and C-terminal regions of the beta' subunit thereby facilitating its interaction with the beta and alpha subunits.</text>
</comment>
<evidence type="ECO:0000256" key="8">
    <source>
        <dbReference type="ARBA" id="ARBA00029924"/>
    </source>
</evidence>
<evidence type="ECO:0000256" key="10">
    <source>
        <dbReference type="HAMAP-Rule" id="MF_00366"/>
    </source>
</evidence>
<dbReference type="RefSeq" id="WP_036942027.1">
    <property type="nucleotide sequence ID" value="NZ_JQKC01000017.1"/>
</dbReference>
<evidence type="ECO:0000256" key="4">
    <source>
        <dbReference type="ARBA" id="ARBA00022478"/>
    </source>
</evidence>
<evidence type="ECO:0000256" key="9">
    <source>
        <dbReference type="ARBA" id="ARBA00048552"/>
    </source>
</evidence>
<dbReference type="PANTHER" id="PTHR34476:SF1">
    <property type="entry name" value="DNA-DIRECTED RNA POLYMERASE SUBUNIT OMEGA"/>
    <property type="match status" value="1"/>
</dbReference>
<dbReference type="Proteomes" id="UP000036923">
    <property type="component" value="Unassembled WGS sequence"/>
</dbReference>
<dbReference type="GO" id="GO:0003899">
    <property type="term" value="F:DNA-directed RNA polymerase activity"/>
    <property type="evidence" value="ECO:0007669"/>
    <property type="project" value="UniProtKB-UniRule"/>
</dbReference>
<dbReference type="InterPro" id="IPR006110">
    <property type="entry name" value="Pol_omega/Rpo6/RPB6"/>
</dbReference>
<dbReference type="SUPFAM" id="SSF63562">
    <property type="entry name" value="RPB6/omega subunit-like"/>
    <property type="match status" value="1"/>
</dbReference>
<dbReference type="Gene3D" id="3.90.940.10">
    <property type="match status" value="1"/>
</dbReference>
<dbReference type="SMART" id="SM01409">
    <property type="entry name" value="RNA_pol_Rpb6"/>
    <property type="match status" value="1"/>
</dbReference>
<evidence type="ECO:0000256" key="2">
    <source>
        <dbReference type="ARBA" id="ARBA00012418"/>
    </source>
</evidence>
<reference evidence="12" key="1">
    <citation type="submission" date="2015-07" db="EMBL/GenBank/DDBJ databases">
        <title>Near-Complete Genome Sequence of the Cellulolytic Bacterium Bacteroides (Pseudobacteroides) cellulosolvens ATCC 35603.</title>
        <authorList>
            <person name="Dassa B."/>
            <person name="Utturkar S.M."/>
            <person name="Klingeman D.M."/>
            <person name="Hurt R.A."/>
            <person name="Keller M."/>
            <person name="Xu J."/>
            <person name="Reddy Y.H.K."/>
            <person name="Borovok I."/>
            <person name="Grinberg I.R."/>
            <person name="Lamed R."/>
            <person name="Zhivin O."/>
            <person name="Bayer E.A."/>
            <person name="Brown S.D."/>
        </authorList>
    </citation>
    <scope>NUCLEOTIDE SEQUENCE [LARGE SCALE GENOMIC DNA]</scope>
    <source>
        <strain evidence="12">DSM 2933</strain>
    </source>
</reference>
<evidence type="ECO:0000313" key="11">
    <source>
        <dbReference type="EMBL" id="KNY27864.1"/>
    </source>
</evidence>
<dbReference type="EC" id="2.7.7.6" evidence="2 10"/>
<dbReference type="PANTHER" id="PTHR34476">
    <property type="entry name" value="DNA-DIRECTED RNA POLYMERASE SUBUNIT OMEGA"/>
    <property type="match status" value="1"/>
</dbReference>
<protein>
    <recommendedName>
        <fullName evidence="3 10">DNA-directed RNA polymerase subunit omega</fullName>
        <shortName evidence="10">RNAP omega subunit</shortName>
        <ecNumber evidence="2 10">2.7.7.6</ecNumber>
    </recommendedName>
    <alternativeName>
        <fullName evidence="10">RNA polymerase omega subunit</fullName>
    </alternativeName>
    <alternativeName>
        <fullName evidence="8 10">Transcriptase subunit omega</fullName>
    </alternativeName>
</protein>
<comment type="similarity">
    <text evidence="1 10">Belongs to the RNA polymerase subunit omega family.</text>
</comment>
<evidence type="ECO:0000256" key="5">
    <source>
        <dbReference type="ARBA" id="ARBA00022679"/>
    </source>
</evidence>
<dbReference type="HAMAP" id="MF_00366">
    <property type="entry name" value="RNApol_bact_RpoZ"/>
    <property type="match status" value="1"/>
</dbReference>
<dbReference type="InterPro" id="IPR003716">
    <property type="entry name" value="DNA-dir_RNA_pol_omega"/>
</dbReference>
<keyword evidence="12" id="KW-1185">Reference proteome</keyword>
<keyword evidence="5 10" id="KW-0808">Transferase</keyword>
<dbReference type="GO" id="GO:0003677">
    <property type="term" value="F:DNA binding"/>
    <property type="evidence" value="ECO:0007669"/>
    <property type="project" value="UniProtKB-UniRule"/>
</dbReference>
<comment type="caution">
    <text evidence="11">The sequence shown here is derived from an EMBL/GenBank/DDBJ whole genome shotgun (WGS) entry which is preliminary data.</text>
</comment>
<proteinExistence type="inferred from homology"/>
<dbReference type="OrthoDB" id="9815459at2"/>
<dbReference type="GO" id="GO:0006351">
    <property type="term" value="P:DNA-templated transcription"/>
    <property type="evidence" value="ECO:0007669"/>
    <property type="project" value="UniProtKB-UniRule"/>
</dbReference>
<evidence type="ECO:0000256" key="6">
    <source>
        <dbReference type="ARBA" id="ARBA00022695"/>
    </source>
</evidence>
<dbReference type="GO" id="GO:0000428">
    <property type="term" value="C:DNA-directed RNA polymerase complex"/>
    <property type="evidence" value="ECO:0007669"/>
    <property type="project" value="UniProtKB-KW"/>
</dbReference>
<dbReference type="NCBIfam" id="TIGR00690">
    <property type="entry name" value="rpoZ"/>
    <property type="match status" value="1"/>
</dbReference>
<dbReference type="EMBL" id="LGTC01000001">
    <property type="protein sequence ID" value="KNY27864.1"/>
    <property type="molecule type" value="Genomic_DNA"/>
</dbReference>
<dbReference type="eggNOG" id="COG1758">
    <property type="taxonomic scope" value="Bacteria"/>
</dbReference>
<comment type="subunit">
    <text evidence="10">The RNAP catalytic core consists of 2 alpha, 1 beta, 1 beta' and 1 omega subunit. When a sigma factor is associated with the core the holoenzyme is formed, which can initiate transcription.</text>
</comment>
<comment type="catalytic activity">
    <reaction evidence="9 10">
        <text>RNA(n) + a ribonucleoside 5'-triphosphate = RNA(n+1) + diphosphate</text>
        <dbReference type="Rhea" id="RHEA:21248"/>
        <dbReference type="Rhea" id="RHEA-COMP:14527"/>
        <dbReference type="Rhea" id="RHEA-COMP:17342"/>
        <dbReference type="ChEBI" id="CHEBI:33019"/>
        <dbReference type="ChEBI" id="CHEBI:61557"/>
        <dbReference type="ChEBI" id="CHEBI:140395"/>
        <dbReference type="EC" id="2.7.7.6"/>
    </reaction>
</comment>
<dbReference type="STRING" id="398512.Bccel_3135"/>
<keyword evidence="7 10" id="KW-0804">Transcription</keyword>
<evidence type="ECO:0000256" key="3">
    <source>
        <dbReference type="ARBA" id="ARBA00013725"/>
    </source>
</evidence>
<evidence type="ECO:0000256" key="7">
    <source>
        <dbReference type="ARBA" id="ARBA00023163"/>
    </source>
</evidence>